<keyword evidence="3" id="KW-1185">Reference proteome</keyword>
<feature type="compositionally biased region" description="Basic and acidic residues" evidence="1">
    <location>
        <begin position="56"/>
        <end position="72"/>
    </location>
</feature>
<evidence type="ECO:0000313" key="3">
    <source>
        <dbReference type="Proteomes" id="UP001066276"/>
    </source>
</evidence>
<feature type="region of interest" description="Disordered" evidence="1">
    <location>
        <begin position="108"/>
        <end position="132"/>
    </location>
</feature>
<name>A0AAV7W2V8_PLEWA</name>
<dbReference type="AlphaFoldDB" id="A0AAV7W2V8"/>
<gene>
    <name evidence="2" type="ORF">NDU88_002612</name>
</gene>
<accession>A0AAV7W2V8</accession>
<proteinExistence type="predicted"/>
<evidence type="ECO:0000256" key="1">
    <source>
        <dbReference type="SAM" id="MobiDB-lite"/>
    </source>
</evidence>
<dbReference type="EMBL" id="JANPWB010000002">
    <property type="protein sequence ID" value="KAJ1207220.1"/>
    <property type="molecule type" value="Genomic_DNA"/>
</dbReference>
<sequence>MLEAPPDGVEQWGRAPSLPVGRVRDQGAFCSHWCEPAPHVRSSGRLSSPLGPKTFRGPEGHKEEKRGRRVDTPDPGTQLLGKHNPKWYCNKSTCVGSFCTFTGMVTAQGERETSRRQKGRPHAEDPTGDIATCLTGRPDWVPAVDSSTLVRAALQRQPMNGGRN</sequence>
<evidence type="ECO:0000313" key="2">
    <source>
        <dbReference type="EMBL" id="KAJ1207220.1"/>
    </source>
</evidence>
<reference evidence="2" key="1">
    <citation type="journal article" date="2022" name="bioRxiv">
        <title>Sequencing and chromosome-scale assembly of the giantPleurodeles waltlgenome.</title>
        <authorList>
            <person name="Brown T."/>
            <person name="Elewa A."/>
            <person name="Iarovenko S."/>
            <person name="Subramanian E."/>
            <person name="Araus A.J."/>
            <person name="Petzold A."/>
            <person name="Susuki M."/>
            <person name="Suzuki K.-i.T."/>
            <person name="Hayashi T."/>
            <person name="Toyoda A."/>
            <person name="Oliveira C."/>
            <person name="Osipova E."/>
            <person name="Leigh N.D."/>
            <person name="Simon A."/>
            <person name="Yun M.H."/>
        </authorList>
    </citation>
    <scope>NUCLEOTIDE SEQUENCE</scope>
    <source>
        <strain evidence="2">20211129_DDA</strain>
        <tissue evidence="2">Liver</tissue>
    </source>
</reference>
<comment type="caution">
    <text evidence="2">The sequence shown here is derived from an EMBL/GenBank/DDBJ whole genome shotgun (WGS) entry which is preliminary data.</text>
</comment>
<feature type="compositionally biased region" description="Basic and acidic residues" evidence="1">
    <location>
        <begin position="109"/>
        <end position="125"/>
    </location>
</feature>
<protein>
    <submittedName>
        <fullName evidence="2">Uncharacterized protein</fullName>
    </submittedName>
</protein>
<organism evidence="2 3">
    <name type="scientific">Pleurodeles waltl</name>
    <name type="common">Iberian ribbed newt</name>
    <dbReference type="NCBI Taxonomy" id="8319"/>
    <lineage>
        <taxon>Eukaryota</taxon>
        <taxon>Metazoa</taxon>
        <taxon>Chordata</taxon>
        <taxon>Craniata</taxon>
        <taxon>Vertebrata</taxon>
        <taxon>Euteleostomi</taxon>
        <taxon>Amphibia</taxon>
        <taxon>Batrachia</taxon>
        <taxon>Caudata</taxon>
        <taxon>Salamandroidea</taxon>
        <taxon>Salamandridae</taxon>
        <taxon>Pleurodelinae</taxon>
        <taxon>Pleurodeles</taxon>
    </lineage>
</organism>
<dbReference type="Proteomes" id="UP001066276">
    <property type="component" value="Chromosome 1_2"/>
</dbReference>
<feature type="region of interest" description="Disordered" evidence="1">
    <location>
        <begin position="38"/>
        <end position="82"/>
    </location>
</feature>